<organism evidence="1 2">
    <name type="scientific">Anaeramoeba ignava</name>
    <name type="common">Anaerobic marine amoeba</name>
    <dbReference type="NCBI Taxonomy" id="1746090"/>
    <lineage>
        <taxon>Eukaryota</taxon>
        <taxon>Metamonada</taxon>
        <taxon>Anaeramoebidae</taxon>
        <taxon>Anaeramoeba</taxon>
    </lineage>
</organism>
<dbReference type="OrthoDB" id="120976at2759"/>
<proteinExistence type="predicted"/>
<evidence type="ECO:0000313" key="2">
    <source>
        <dbReference type="Proteomes" id="UP001149090"/>
    </source>
</evidence>
<dbReference type="InterPro" id="IPR051279">
    <property type="entry name" value="PP1-Reg/Actin-Interact_Protein"/>
</dbReference>
<accession>A0A9Q0LA30</accession>
<dbReference type="InterPro" id="IPR032675">
    <property type="entry name" value="LRR_dom_sf"/>
</dbReference>
<dbReference type="Gene3D" id="3.80.10.10">
    <property type="entry name" value="Ribonuclease Inhibitor"/>
    <property type="match status" value="1"/>
</dbReference>
<dbReference type="GO" id="GO:0005886">
    <property type="term" value="C:plasma membrane"/>
    <property type="evidence" value="ECO:0007669"/>
    <property type="project" value="TreeGrafter"/>
</dbReference>
<dbReference type="AlphaFoldDB" id="A0A9Q0LA30"/>
<dbReference type="Pfam" id="PF00560">
    <property type="entry name" value="LRR_1"/>
    <property type="match status" value="1"/>
</dbReference>
<reference evidence="1" key="1">
    <citation type="submission" date="2022-10" db="EMBL/GenBank/DDBJ databases">
        <title>Novel sulphate-reducing endosymbionts in the free-living metamonad Anaeramoeba.</title>
        <authorList>
            <person name="Jerlstrom-Hultqvist J."/>
            <person name="Cepicka I."/>
            <person name="Gallot-Lavallee L."/>
            <person name="Salas-Leiva D."/>
            <person name="Curtis B.A."/>
            <person name="Zahonova K."/>
            <person name="Pipaliya S."/>
            <person name="Dacks J."/>
            <person name="Roger A.J."/>
        </authorList>
    </citation>
    <scope>NUCLEOTIDE SEQUENCE</scope>
    <source>
        <strain evidence="1">BMAN</strain>
    </source>
</reference>
<evidence type="ECO:0000313" key="1">
    <source>
        <dbReference type="EMBL" id="KAJ5069231.1"/>
    </source>
</evidence>
<dbReference type="GO" id="GO:0016477">
    <property type="term" value="P:cell migration"/>
    <property type="evidence" value="ECO:0007669"/>
    <property type="project" value="TreeGrafter"/>
</dbReference>
<name>A0A9Q0LA30_ANAIG</name>
<dbReference type="InterPro" id="IPR001611">
    <property type="entry name" value="Leu-rich_rpt"/>
</dbReference>
<gene>
    <name evidence="1" type="ORF">M0811_11849</name>
</gene>
<dbReference type="SMART" id="SM00368">
    <property type="entry name" value="LRR_RI"/>
    <property type="match status" value="3"/>
</dbReference>
<comment type="caution">
    <text evidence="1">The sequence shown here is derived from an EMBL/GenBank/DDBJ whole genome shotgun (WGS) entry which is preliminary data.</text>
</comment>
<dbReference type="GO" id="GO:0030027">
    <property type="term" value="C:lamellipodium"/>
    <property type="evidence" value="ECO:0007669"/>
    <property type="project" value="TreeGrafter"/>
</dbReference>
<keyword evidence="2" id="KW-1185">Reference proteome</keyword>
<dbReference type="GO" id="GO:0034315">
    <property type="term" value="P:regulation of Arp2/3 complex-mediated actin nucleation"/>
    <property type="evidence" value="ECO:0007669"/>
    <property type="project" value="TreeGrafter"/>
</dbReference>
<dbReference type="PANTHER" id="PTHR24112">
    <property type="entry name" value="LEUCINE-RICH REPEAT, ISOFORM F-RELATED"/>
    <property type="match status" value="1"/>
</dbReference>
<dbReference type="SUPFAM" id="SSF52047">
    <property type="entry name" value="RNI-like"/>
    <property type="match status" value="1"/>
</dbReference>
<dbReference type="Proteomes" id="UP001149090">
    <property type="component" value="Unassembled WGS sequence"/>
</dbReference>
<sequence>MIDSKKLELKDSDKKKARKLVRKKGNEEFIDWVIKDKEKYSRKEQRIIVLTNFFVISLGRNKKNPTFHICRQGFIPYLSNLNFIDKENMELRFNNPSFILKFFHPKCREIATKILTSYQILTRSQINNDLVNGEIEIPSVNFEPDNGDHFINIYKGFSSFYNSKPHQEIIQFVENMKENPDLNPQKILDLAQFKFSEELSKKSTSIYPILSTFKFNTFFSGIKISGFHDQIFTKIEETEFLLKNKSLKSLVISGTNDRIISQKLGEQLENNEEIQINHLNISFNPVDLKSNIFKGIESLHSGLLHLDLSFCWMKPKMVEALFRSLSNNPKHRQLQVLNLSNNSFSTKGTEAFGEYLKSLESNHLKMLYLSSSNLKLENFFKYLQQYCTRKLVYLNISKNTLQRNDYKSLSDFLADSRALSEFDLSYTNFLPQKCQQLIETIVTNAEFHNFVLNLSHNKLKEAGAQGIAFSLGKDRSNTLAELVLDSTSLGTKGAQILFADNGPLCGNRSITRLSISANFPSSESKQCVKYLANLLLPNSPVKYLRMRGDKRNYLGLSMTEFLKKLPDSNLLGLDIQGNYWMKFLTSMNIRSQEDPILDLIEQLQKEELTLQYFNFDDNFVSYSFLHNIQKANIKYIEWSEIDSNRIIQKFHKVQNMTLPLQKLQKKAERIRQQSRFNINEFKSTFFITPDNLDLDSNLKRNVHNYIESLVLQKSKFFKIDCETNSNEEEINNSKDN</sequence>
<dbReference type="PANTHER" id="PTHR24112:SF66">
    <property type="entry name" value="LEUCINE-RICH REPEAT, ISOFORM F"/>
    <property type="match status" value="1"/>
</dbReference>
<protein>
    <submittedName>
        <fullName evidence="1">Capping protein arp2/3 and myosin-i linker protein</fullName>
    </submittedName>
</protein>
<dbReference type="EMBL" id="JAPDFW010000107">
    <property type="protein sequence ID" value="KAJ5069231.1"/>
    <property type="molecule type" value="Genomic_DNA"/>
</dbReference>